<reference evidence="1" key="1">
    <citation type="submission" date="2023-02" db="EMBL/GenBank/DDBJ databases">
        <title>Tahibacter soli sp. nov. isolated from soil.</title>
        <authorList>
            <person name="Baek J.H."/>
            <person name="Lee J.K."/>
            <person name="Choi D.G."/>
            <person name="Jeon C.O."/>
        </authorList>
    </citation>
    <scope>NUCLEOTIDE SEQUENCE</scope>
    <source>
        <strain evidence="1">BL</strain>
    </source>
</reference>
<gene>
    <name evidence="1" type="ORF">OD750_012640</name>
</gene>
<accession>A0A9X3YKP5</accession>
<sequence>MYSLAKDLLFLHGYVTRPEDLEPAVRQEPATPERVATTPLRANAVPVGNVECGAC</sequence>
<organism evidence="1 2">
    <name type="scientific">Tahibacter soli</name>
    <dbReference type="NCBI Taxonomy" id="2983605"/>
    <lineage>
        <taxon>Bacteria</taxon>
        <taxon>Pseudomonadati</taxon>
        <taxon>Pseudomonadota</taxon>
        <taxon>Gammaproteobacteria</taxon>
        <taxon>Lysobacterales</taxon>
        <taxon>Rhodanobacteraceae</taxon>
        <taxon>Tahibacter</taxon>
    </lineage>
</organism>
<proteinExistence type="predicted"/>
<comment type="caution">
    <text evidence="1">The sequence shown here is derived from an EMBL/GenBank/DDBJ whole genome shotgun (WGS) entry which is preliminary data.</text>
</comment>
<dbReference type="EMBL" id="JAOVZO020000017">
    <property type="protein sequence ID" value="MDC8013384.1"/>
    <property type="molecule type" value="Genomic_DNA"/>
</dbReference>
<evidence type="ECO:0000313" key="2">
    <source>
        <dbReference type="Proteomes" id="UP001139971"/>
    </source>
</evidence>
<dbReference type="AlphaFoldDB" id="A0A9X3YKP5"/>
<dbReference type="Proteomes" id="UP001139971">
    <property type="component" value="Unassembled WGS sequence"/>
</dbReference>
<protein>
    <submittedName>
        <fullName evidence="1">Uncharacterized protein</fullName>
    </submittedName>
</protein>
<dbReference type="RefSeq" id="WP_263545593.1">
    <property type="nucleotide sequence ID" value="NZ_JAOVZO020000017.1"/>
</dbReference>
<evidence type="ECO:0000313" key="1">
    <source>
        <dbReference type="EMBL" id="MDC8013384.1"/>
    </source>
</evidence>
<name>A0A9X3YKP5_9GAMM</name>
<keyword evidence="2" id="KW-1185">Reference proteome</keyword>